<dbReference type="InterPro" id="IPR011990">
    <property type="entry name" value="TPR-like_helical_dom_sf"/>
</dbReference>
<dbReference type="Proteomes" id="UP000019335">
    <property type="component" value="Chromosome 8"/>
</dbReference>
<gene>
    <name evidence="2" type="ORF">Naga_100001g75</name>
</gene>
<comment type="caution">
    <text evidence="2">The sequence shown here is derived from an EMBL/GenBank/DDBJ whole genome shotgun (WGS) entry which is preliminary data.</text>
</comment>
<keyword evidence="1" id="KW-0732">Signal</keyword>
<dbReference type="AlphaFoldDB" id="W7TSV1"/>
<evidence type="ECO:0000313" key="2">
    <source>
        <dbReference type="EMBL" id="EWM26618.1"/>
    </source>
</evidence>
<keyword evidence="3" id="KW-1185">Reference proteome</keyword>
<organism evidence="2 3">
    <name type="scientific">Nannochloropsis gaditana</name>
    <dbReference type="NCBI Taxonomy" id="72520"/>
    <lineage>
        <taxon>Eukaryota</taxon>
        <taxon>Sar</taxon>
        <taxon>Stramenopiles</taxon>
        <taxon>Ochrophyta</taxon>
        <taxon>Eustigmatophyceae</taxon>
        <taxon>Eustigmatales</taxon>
        <taxon>Monodopsidaceae</taxon>
        <taxon>Nannochloropsis</taxon>
    </lineage>
</organism>
<feature type="chain" id="PRO_5004901070" evidence="1">
    <location>
        <begin position="28"/>
        <end position="324"/>
    </location>
</feature>
<keyword evidence="2" id="KW-0808">Transferase</keyword>
<sequence length="324" mass="35794">MPTSSPCVLASLFIVLLLLYPPSGCVCFRLGKRENDVASINSDGASTAPAQVQQWKVPRLSKVVAEAMGHGGDSATSVECHTADKLMQERGPDNYRKAAAEYKLLLEKQPNSASLKFKFADASVSLLRSLTNANAVLIDGVSDSKENRKLWKTYAFEAYDILKELHAQEPQNARIHVLMTEAYTYRTSSKGILKAAVTGDGLTFMRLVDQIVSRHPTYDAGVPFIFRGAFLLAAPWPLRDVPKAVEAFESAWEVEPRSLRNNFFLGVSHFHAGSFEAARQAFERAVGKDVESVAATEVDVAEFFRRESRRSLEMTKERIDGGMA</sequence>
<dbReference type="GO" id="GO:0016740">
    <property type="term" value="F:transferase activity"/>
    <property type="evidence" value="ECO:0007669"/>
    <property type="project" value="UniProtKB-KW"/>
</dbReference>
<evidence type="ECO:0000256" key="1">
    <source>
        <dbReference type="SAM" id="SignalP"/>
    </source>
</evidence>
<feature type="signal peptide" evidence="1">
    <location>
        <begin position="1"/>
        <end position="27"/>
    </location>
</feature>
<proteinExistence type="predicted"/>
<protein>
    <submittedName>
        <fullName evidence="2">Arginine-trna-protein transferase 1-like protein</fullName>
    </submittedName>
</protein>
<accession>W7TSV1</accession>
<dbReference type="SUPFAM" id="SSF48452">
    <property type="entry name" value="TPR-like"/>
    <property type="match status" value="1"/>
</dbReference>
<dbReference type="Pfam" id="PF13432">
    <property type="entry name" value="TPR_16"/>
    <property type="match status" value="1"/>
</dbReference>
<reference evidence="2 3" key="1">
    <citation type="journal article" date="2014" name="Mol. Plant">
        <title>Chromosome Scale Genome Assembly and Transcriptome Profiling of Nannochloropsis gaditana in Nitrogen Depletion.</title>
        <authorList>
            <person name="Corteggiani Carpinelli E."/>
            <person name="Telatin A."/>
            <person name="Vitulo N."/>
            <person name="Forcato C."/>
            <person name="D'Angelo M."/>
            <person name="Schiavon R."/>
            <person name="Vezzi A."/>
            <person name="Giacometti G.M."/>
            <person name="Morosinotto T."/>
            <person name="Valle G."/>
        </authorList>
    </citation>
    <scope>NUCLEOTIDE SEQUENCE [LARGE SCALE GENOMIC DNA]</scope>
    <source>
        <strain evidence="2 3">B-31</strain>
    </source>
</reference>
<dbReference type="Gene3D" id="1.25.40.10">
    <property type="entry name" value="Tetratricopeptide repeat domain"/>
    <property type="match status" value="1"/>
</dbReference>
<name>W7TSV1_9STRA</name>
<dbReference type="EMBL" id="AZIL01000609">
    <property type="protein sequence ID" value="EWM26618.1"/>
    <property type="molecule type" value="Genomic_DNA"/>
</dbReference>
<evidence type="ECO:0000313" key="3">
    <source>
        <dbReference type="Proteomes" id="UP000019335"/>
    </source>
</evidence>
<dbReference type="OrthoDB" id="430408at2759"/>